<evidence type="ECO:0000256" key="5">
    <source>
        <dbReference type="SAM" id="Phobius"/>
    </source>
</evidence>
<protein>
    <submittedName>
        <fullName evidence="6">DoxX family protein</fullName>
    </submittedName>
</protein>
<evidence type="ECO:0000256" key="3">
    <source>
        <dbReference type="ARBA" id="ARBA00022989"/>
    </source>
</evidence>
<evidence type="ECO:0000256" key="2">
    <source>
        <dbReference type="ARBA" id="ARBA00022692"/>
    </source>
</evidence>
<dbReference type="EMBL" id="JBHTBL010000019">
    <property type="protein sequence ID" value="MFC7325919.1"/>
    <property type="molecule type" value="Genomic_DNA"/>
</dbReference>
<gene>
    <name evidence="6" type="ORF">ACFQMF_15230</name>
</gene>
<keyword evidence="7" id="KW-1185">Reference proteome</keyword>
<evidence type="ECO:0000256" key="4">
    <source>
        <dbReference type="ARBA" id="ARBA00023136"/>
    </source>
</evidence>
<accession>A0ABD6ARE4</accession>
<dbReference type="Pfam" id="PF07681">
    <property type="entry name" value="DoxX"/>
    <property type="match status" value="1"/>
</dbReference>
<organism evidence="6 7">
    <name type="scientific">Halorubrum rutilum</name>
    <dbReference type="NCBI Taxonomy" id="1364933"/>
    <lineage>
        <taxon>Archaea</taxon>
        <taxon>Methanobacteriati</taxon>
        <taxon>Methanobacteriota</taxon>
        <taxon>Stenosarchaea group</taxon>
        <taxon>Halobacteria</taxon>
        <taxon>Halobacteriales</taxon>
        <taxon>Haloferacaceae</taxon>
        <taxon>Halorubrum</taxon>
    </lineage>
</organism>
<comment type="caution">
    <text evidence="6">The sequence shown here is derived from an EMBL/GenBank/DDBJ whole genome shotgun (WGS) entry which is preliminary data.</text>
</comment>
<dbReference type="RefSeq" id="WP_256409657.1">
    <property type="nucleotide sequence ID" value="NZ_JANHDN010000006.1"/>
</dbReference>
<keyword evidence="3 5" id="KW-1133">Transmembrane helix</keyword>
<evidence type="ECO:0000313" key="6">
    <source>
        <dbReference type="EMBL" id="MFC7325919.1"/>
    </source>
</evidence>
<keyword evidence="2 5" id="KW-0812">Transmembrane</keyword>
<evidence type="ECO:0000313" key="7">
    <source>
        <dbReference type="Proteomes" id="UP001596545"/>
    </source>
</evidence>
<keyword evidence="4 5" id="KW-0472">Membrane</keyword>
<feature type="transmembrane region" description="Helical" evidence="5">
    <location>
        <begin position="12"/>
        <end position="32"/>
    </location>
</feature>
<name>A0ABD6ARE4_9EURY</name>
<feature type="transmembrane region" description="Helical" evidence="5">
    <location>
        <begin position="85"/>
        <end position="114"/>
    </location>
</feature>
<dbReference type="GO" id="GO:0016020">
    <property type="term" value="C:membrane"/>
    <property type="evidence" value="ECO:0007669"/>
    <property type="project" value="UniProtKB-SubCell"/>
</dbReference>
<comment type="subcellular location">
    <subcellularLocation>
        <location evidence="1">Membrane</location>
        <topology evidence="1">Multi-pass membrane protein</topology>
    </subcellularLocation>
</comment>
<reference evidence="6 7" key="1">
    <citation type="journal article" date="2019" name="Int. J. Syst. Evol. Microbiol.">
        <title>The Global Catalogue of Microorganisms (GCM) 10K type strain sequencing project: providing services to taxonomists for standard genome sequencing and annotation.</title>
        <authorList>
            <consortium name="The Broad Institute Genomics Platform"/>
            <consortium name="The Broad Institute Genome Sequencing Center for Infectious Disease"/>
            <person name="Wu L."/>
            <person name="Ma J."/>
        </authorList>
    </citation>
    <scope>NUCLEOTIDE SEQUENCE [LARGE SCALE GENOMIC DNA]</scope>
    <source>
        <strain evidence="6 7">CGMCC 1.12554</strain>
    </source>
</reference>
<evidence type="ECO:0000256" key="1">
    <source>
        <dbReference type="ARBA" id="ARBA00004141"/>
    </source>
</evidence>
<dbReference type="InterPro" id="IPR032808">
    <property type="entry name" value="DoxX"/>
</dbReference>
<dbReference type="AlphaFoldDB" id="A0ABD6ARE4"/>
<dbReference type="Proteomes" id="UP001596545">
    <property type="component" value="Unassembled WGS sequence"/>
</dbReference>
<sequence>MRSVNALDKRFRRLLPVILRVLAVTITLYPAVRKFSEYSYRVTQFEAYGIPLPGLAVLVTGVVEFVAIVLIGFGVGGRIGGSALAFGMIVAIVAAGPNPFSVLVLFASLGIVLLGTGPYSYWDPTVGELLAGLTTGLPTATVGSDSK</sequence>
<proteinExistence type="predicted"/>
<feature type="transmembrane region" description="Helical" evidence="5">
    <location>
        <begin position="52"/>
        <end position="73"/>
    </location>
</feature>